<dbReference type="AlphaFoldDB" id="A0A8H3ZT44"/>
<keyword evidence="8" id="KW-1185">Reference proteome</keyword>
<reference evidence="7 8" key="1">
    <citation type="submission" date="2019-12" db="EMBL/GenBank/DDBJ databases">
        <title>A genome sequence resource for the geographically widespread anthracnose pathogen Colletotrichum asianum.</title>
        <authorList>
            <person name="Meng Y."/>
        </authorList>
    </citation>
    <scope>NUCLEOTIDE SEQUENCE [LARGE SCALE GENOMIC DNA]</scope>
    <source>
        <strain evidence="7 8">ICMP 18580</strain>
    </source>
</reference>
<dbReference type="SMART" id="SM00906">
    <property type="entry name" value="Fungal_trans"/>
    <property type="match status" value="1"/>
</dbReference>
<name>A0A8H3ZT44_9PEZI</name>
<dbReference type="GO" id="GO:0003700">
    <property type="term" value="F:DNA-binding transcription factor activity"/>
    <property type="evidence" value="ECO:0007669"/>
    <property type="project" value="InterPro"/>
</dbReference>
<feature type="compositionally biased region" description="Basic and acidic residues" evidence="5">
    <location>
        <begin position="105"/>
        <end position="116"/>
    </location>
</feature>
<feature type="region of interest" description="Disordered" evidence="5">
    <location>
        <begin position="1"/>
        <end position="33"/>
    </location>
</feature>
<dbReference type="GO" id="GO:0005634">
    <property type="term" value="C:nucleus"/>
    <property type="evidence" value="ECO:0007669"/>
    <property type="project" value="UniProtKB-SubCell"/>
</dbReference>
<feature type="compositionally biased region" description="Polar residues" evidence="5">
    <location>
        <begin position="84"/>
        <end position="103"/>
    </location>
</feature>
<dbReference type="PANTHER" id="PTHR46910">
    <property type="entry name" value="TRANSCRIPTION FACTOR PDR1"/>
    <property type="match status" value="1"/>
</dbReference>
<keyword evidence="2" id="KW-0479">Metal-binding</keyword>
<dbReference type="CDD" id="cd12148">
    <property type="entry name" value="fungal_TF_MHR"/>
    <property type="match status" value="1"/>
</dbReference>
<gene>
    <name evidence="7" type="ORF">GQ607_010072</name>
</gene>
<evidence type="ECO:0000313" key="7">
    <source>
        <dbReference type="EMBL" id="KAF0322615.1"/>
    </source>
</evidence>
<evidence type="ECO:0000256" key="4">
    <source>
        <dbReference type="ARBA" id="ARBA00023242"/>
    </source>
</evidence>
<keyword evidence="3" id="KW-0238">DNA-binding</keyword>
<dbReference type="InterPro" id="IPR050987">
    <property type="entry name" value="AtrR-like"/>
</dbReference>
<dbReference type="OrthoDB" id="5104314at2759"/>
<organism evidence="7 8">
    <name type="scientific">Colletotrichum asianum</name>
    <dbReference type="NCBI Taxonomy" id="702518"/>
    <lineage>
        <taxon>Eukaryota</taxon>
        <taxon>Fungi</taxon>
        <taxon>Dikarya</taxon>
        <taxon>Ascomycota</taxon>
        <taxon>Pezizomycotina</taxon>
        <taxon>Sordariomycetes</taxon>
        <taxon>Hypocreomycetidae</taxon>
        <taxon>Glomerellales</taxon>
        <taxon>Glomerellaceae</taxon>
        <taxon>Colletotrichum</taxon>
        <taxon>Colletotrichum gloeosporioides species complex</taxon>
    </lineage>
</organism>
<dbReference type="EMBL" id="WOWK01000059">
    <property type="protein sequence ID" value="KAF0322615.1"/>
    <property type="molecule type" value="Genomic_DNA"/>
</dbReference>
<proteinExistence type="predicted"/>
<dbReference type="GO" id="GO:0003677">
    <property type="term" value="F:DNA binding"/>
    <property type="evidence" value="ECO:0007669"/>
    <property type="project" value="UniProtKB-KW"/>
</dbReference>
<comment type="caution">
    <text evidence="7">The sequence shown here is derived from an EMBL/GenBank/DDBJ whole genome shotgun (WGS) entry which is preliminary data.</text>
</comment>
<dbReference type="GO" id="GO:0006351">
    <property type="term" value="P:DNA-templated transcription"/>
    <property type="evidence" value="ECO:0007669"/>
    <property type="project" value="InterPro"/>
</dbReference>
<dbReference type="Proteomes" id="UP000434172">
    <property type="component" value="Unassembled WGS sequence"/>
</dbReference>
<feature type="domain" description="Xylanolytic transcriptional activator regulatory" evidence="6">
    <location>
        <begin position="244"/>
        <end position="323"/>
    </location>
</feature>
<keyword evidence="4" id="KW-0539">Nucleus</keyword>
<evidence type="ECO:0000313" key="8">
    <source>
        <dbReference type="Proteomes" id="UP000434172"/>
    </source>
</evidence>
<evidence type="ECO:0000256" key="3">
    <source>
        <dbReference type="ARBA" id="ARBA00023125"/>
    </source>
</evidence>
<accession>A0A8H3ZT44</accession>
<evidence type="ECO:0000256" key="2">
    <source>
        <dbReference type="ARBA" id="ARBA00022723"/>
    </source>
</evidence>
<evidence type="ECO:0000259" key="6">
    <source>
        <dbReference type="SMART" id="SM00906"/>
    </source>
</evidence>
<dbReference type="Pfam" id="PF04082">
    <property type="entry name" value="Fungal_trans"/>
    <property type="match status" value="1"/>
</dbReference>
<feature type="region of interest" description="Disordered" evidence="5">
    <location>
        <begin position="68"/>
        <end position="118"/>
    </location>
</feature>
<comment type="subcellular location">
    <subcellularLocation>
        <location evidence="1">Nucleus</location>
    </subcellularLocation>
</comment>
<protein>
    <submittedName>
        <fullName evidence="7">Fungal specific transcription factor domain-containing protein</fullName>
    </submittedName>
</protein>
<dbReference type="InterPro" id="IPR007219">
    <property type="entry name" value="XnlR_reg_dom"/>
</dbReference>
<evidence type="ECO:0000256" key="1">
    <source>
        <dbReference type="ARBA" id="ARBA00004123"/>
    </source>
</evidence>
<dbReference type="PANTHER" id="PTHR46910:SF3">
    <property type="entry name" value="HALOTOLERANCE PROTEIN 9-RELATED"/>
    <property type="match status" value="1"/>
</dbReference>
<dbReference type="GO" id="GO:0008270">
    <property type="term" value="F:zinc ion binding"/>
    <property type="evidence" value="ECO:0007669"/>
    <property type="project" value="InterPro"/>
</dbReference>
<sequence length="445" mass="50531">MSSSWSHYAGLDGRTGSQRSRYDFRSSGDPIPPDLWDFDSTNSEEFFDINIELLDAQVEVDPDLRAQLPQNGEVDNSPLISPDVSASKTSARNLTNGKVSNIETLRGEGKNPDSRSHAVPPSIYIRQNETQGHHLAYFHNINATLPILDEDLFMVRAEMFYTHERIQLDIFDYCMFYLAISIGSLNDRDATSKPCRDADELSSTCYQQAWSIMLDSFAAPCEASVQILLLHVVYQLYFGRCGISWVFCGLAVRIAQSLGLHQRNPPDVGFSERRRAIRTRLWFLTFGLDANLSLSQGRSPGTSSEVFEKRMVIDHHPSTELEASPGFFDIVQWWLHRLSQVDQRLATWKEGLPVACRPEGVVLSPMDTHPHVFLLHIDYYNFLRTIHLSIVVMRSAFCNSEEPEPSRFQASEAICVEAARSFIKALNKCHGRYEYQDAYPSISIY</sequence>
<evidence type="ECO:0000256" key="5">
    <source>
        <dbReference type="SAM" id="MobiDB-lite"/>
    </source>
</evidence>